<dbReference type="AlphaFoldDB" id="A0A5C5GI89"/>
<dbReference type="EC" id="2.7.7.65" evidence="1"/>
<evidence type="ECO:0000256" key="1">
    <source>
        <dbReference type="ARBA" id="ARBA00012528"/>
    </source>
</evidence>
<dbReference type="InterPro" id="IPR050469">
    <property type="entry name" value="Diguanylate_Cyclase"/>
</dbReference>
<protein>
    <recommendedName>
        <fullName evidence="1">diguanylate cyclase</fullName>
        <ecNumber evidence="1">2.7.7.65</ecNumber>
    </recommendedName>
</protein>
<proteinExistence type="predicted"/>
<dbReference type="GO" id="GO:0052621">
    <property type="term" value="F:diguanylate cyclase activity"/>
    <property type="evidence" value="ECO:0007669"/>
    <property type="project" value="UniProtKB-EC"/>
</dbReference>
<organism evidence="5 6">
    <name type="scientific">Pelagovum pacificum</name>
    <dbReference type="NCBI Taxonomy" id="2588711"/>
    <lineage>
        <taxon>Bacteria</taxon>
        <taxon>Pseudomonadati</taxon>
        <taxon>Pseudomonadota</taxon>
        <taxon>Alphaproteobacteria</taxon>
        <taxon>Rhodobacterales</taxon>
        <taxon>Paracoccaceae</taxon>
        <taxon>Pelagovum</taxon>
    </lineage>
</organism>
<evidence type="ECO:0000313" key="6">
    <source>
        <dbReference type="Proteomes" id="UP000314011"/>
    </source>
</evidence>
<dbReference type="CDD" id="cd01949">
    <property type="entry name" value="GGDEF"/>
    <property type="match status" value="1"/>
</dbReference>
<dbReference type="SUPFAM" id="SSF55073">
    <property type="entry name" value="Nucleotide cyclase"/>
    <property type="match status" value="1"/>
</dbReference>
<dbReference type="PROSITE" id="PS50887">
    <property type="entry name" value="GGDEF"/>
    <property type="match status" value="1"/>
</dbReference>
<dbReference type="PANTHER" id="PTHR45138:SF9">
    <property type="entry name" value="DIGUANYLATE CYCLASE DGCM-RELATED"/>
    <property type="match status" value="1"/>
</dbReference>
<feature type="domain" description="GGDEF" evidence="4">
    <location>
        <begin position="150"/>
        <end position="279"/>
    </location>
</feature>
<feature type="transmembrane region" description="Helical" evidence="3">
    <location>
        <begin position="51"/>
        <end position="79"/>
    </location>
</feature>
<dbReference type="NCBIfam" id="TIGR00254">
    <property type="entry name" value="GGDEF"/>
    <property type="match status" value="1"/>
</dbReference>
<sequence length="284" mass="30723">MPLYHFLSRHISAGFVAKAMLVVMAGFFVPVIGLAAYVLRSGTAGLDHSLVTVILSAVCAGMVLAVLGIRAILAPVMLVSGALDRWGRTGQMPVLPESYRDEVGLLMVRTNLMMARAQRTIDHSRRESDTDPLTGALNRRGALRMLRDAPSGWIVLIDLDHFRLLNERLGRADGDRLLRDIAQACANVLRENDILARMDGKEFLVFLPGTPRKVALRVADRLRETIGQRLVSGKLRLTASAGLAHFDGGEPVDEAIAAANEQLKRAKALGPGQACWSGQESAAA</sequence>
<dbReference type="InterPro" id="IPR029787">
    <property type="entry name" value="Nucleotide_cyclase"/>
</dbReference>
<dbReference type="InterPro" id="IPR043128">
    <property type="entry name" value="Rev_trsase/Diguanyl_cyclase"/>
</dbReference>
<name>A0A5C5GI89_9RHOB</name>
<dbReference type="InterPro" id="IPR000160">
    <property type="entry name" value="GGDEF_dom"/>
</dbReference>
<dbReference type="RefSeq" id="WP_140194318.1">
    <property type="nucleotide sequence ID" value="NZ_CP065915.1"/>
</dbReference>
<keyword evidence="3" id="KW-0472">Membrane</keyword>
<dbReference type="PANTHER" id="PTHR45138">
    <property type="entry name" value="REGULATORY COMPONENTS OF SENSORY TRANSDUCTION SYSTEM"/>
    <property type="match status" value="1"/>
</dbReference>
<keyword evidence="3" id="KW-1133">Transmembrane helix</keyword>
<dbReference type="Pfam" id="PF00990">
    <property type="entry name" value="GGDEF"/>
    <property type="match status" value="1"/>
</dbReference>
<evidence type="ECO:0000256" key="2">
    <source>
        <dbReference type="ARBA" id="ARBA00034247"/>
    </source>
</evidence>
<accession>A0A5C5GI89</accession>
<dbReference type="Proteomes" id="UP000314011">
    <property type="component" value="Unassembled WGS sequence"/>
</dbReference>
<reference evidence="5 6" key="1">
    <citation type="submission" date="2019-06" db="EMBL/GenBank/DDBJ databases">
        <title>Genome of new Rhodobacteraceae sp. SM1903.</title>
        <authorList>
            <person name="Ren X."/>
        </authorList>
    </citation>
    <scope>NUCLEOTIDE SEQUENCE [LARGE SCALE GENOMIC DNA]</scope>
    <source>
        <strain evidence="5 6">SM1903</strain>
    </source>
</reference>
<dbReference type="EMBL" id="VFFF01000001">
    <property type="protein sequence ID" value="TNY33629.1"/>
    <property type="molecule type" value="Genomic_DNA"/>
</dbReference>
<evidence type="ECO:0000256" key="3">
    <source>
        <dbReference type="SAM" id="Phobius"/>
    </source>
</evidence>
<evidence type="ECO:0000313" key="5">
    <source>
        <dbReference type="EMBL" id="TNY33629.1"/>
    </source>
</evidence>
<comment type="caution">
    <text evidence="5">The sequence shown here is derived from an EMBL/GenBank/DDBJ whole genome shotgun (WGS) entry which is preliminary data.</text>
</comment>
<keyword evidence="6" id="KW-1185">Reference proteome</keyword>
<comment type="catalytic activity">
    <reaction evidence="2">
        <text>2 GTP = 3',3'-c-di-GMP + 2 diphosphate</text>
        <dbReference type="Rhea" id="RHEA:24898"/>
        <dbReference type="ChEBI" id="CHEBI:33019"/>
        <dbReference type="ChEBI" id="CHEBI:37565"/>
        <dbReference type="ChEBI" id="CHEBI:58805"/>
        <dbReference type="EC" id="2.7.7.65"/>
    </reaction>
</comment>
<dbReference type="OrthoDB" id="9812260at2"/>
<feature type="transmembrane region" description="Helical" evidence="3">
    <location>
        <begin position="21"/>
        <end position="39"/>
    </location>
</feature>
<dbReference type="Gene3D" id="3.30.70.270">
    <property type="match status" value="1"/>
</dbReference>
<evidence type="ECO:0000259" key="4">
    <source>
        <dbReference type="PROSITE" id="PS50887"/>
    </source>
</evidence>
<dbReference type="SMART" id="SM00267">
    <property type="entry name" value="GGDEF"/>
    <property type="match status" value="1"/>
</dbReference>
<gene>
    <name evidence="5" type="ORF">FHY64_10255</name>
</gene>
<keyword evidence="3" id="KW-0812">Transmembrane</keyword>